<comment type="subcellular location">
    <subcellularLocation>
        <location evidence="1 15">Mitochondrion inner membrane</location>
    </subcellularLocation>
</comment>
<proteinExistence type="inferred from homology"/>
<comment type="caution">
    <text evidence="18">The sequence shown here is derived from an EMBL/GenBank/DDBJ whole genome shotgun (WGS) entry which is preliminary data.</text>
</comment>
<dbReference type="GO" id="GO:0045259">
    <property type="term" value="C:proton-transporting ATP synthase complex"/>
    <property type="evidence" value="ECO:0007669"/>
    <property type="project" value="UniProtKB-UniRule"/>
</dbReference>
<dbReference type="OrthoDB" id="9982108at2759"/>
<evidence type="ECO:0000256" key="3">
    <source>
        <dbReference type="ARBA" id="ARBA00022448"/>
    </source>
</evidence>
<reference evidence="18" key="1">
    <citation type="submission" date="2021-02" db="EMBL/GenBank/DDBJ databases">
        <authorList>
            <person name="Steward A R."/>
        </authorList>
    </citation>
    <scope>NUCLEOTIDE SEQUENCE</scope>
</reference>
<feature type="coiled-coil region" evidence="16">
    <location>
        <begin position="50"/>
        <end position="77"/>
    </location>
</feature>
<comment type="subunit">
    <text evidence="15">F-type ATPases have 2 components, CF(1) - the catalytic core - and CF(0) - the membrane proton channel. CF(1) and CF(0) have multiple subunits.</text>
</comment>
<evidence type="ECO:0000256" key="5">
    <source>
        <dbReference type="ARBA" id="ARBA00022781"/>
    </source>
</evidence>
<keyword evidence="6 15" id="KW-0999">Mitochondrion inner membrane</keyword>
<keyword evidence="8 15" id="KW-0406">Ion transport</keyword>
<evidence type="ECO:0000256" key="7">
    <source>
        <dbReference type="ARBA" id="ARBA00022990"/>
    </source>
</evidence>
<evidence type="ECO:0000313" key="19">
    <source>
        <dbReference type="Proteomes" id="UP000663880"/>
    </source>
</evidence>
<evidence type="ECO:0000256" key="1">
    <source>
        <dbReference type="ARBA" id="ARBA00004273"/>
    </source>
</evidence>
<accession>A0A821PYR0</accession>
<evidence type="ECO:0000256" key="13">
    <source>
        <dbReference type="ARBA" id="ARBA00064647"/>
    </source>
</evidence>
<keyword evidence="17" id="KW-1133">Transmembrane helix</keyword>
<keyword evidence="16" id="KW-0175">Coiled coil</keyword>
<keyword evidence="5 15" id="KW-0375">Hydrogen ion transport</keyword>
<dbReference type="GO" id="GO:0015078">
    <property type="term" value="F:proton transmembrane transporter activity"/>
    <property type="evidence" value="ECO:0007669"/>
    <property type="project" value="InterPro"/>
</dbReference>
<dbReference type="InterPro" id="IPR008386">
    <property type="entry name" value="ATP_synth_F0_esu_mt"/>
</dbReference>
<dbReference type="AlphaFoldDB" id="A0A821PYR0"/>
<keyword evidence="10 17" id="KW-0472">Membrane</keyword>
<keyword evidence="3 15" id="KW-0813">Transport</keyword>
<comment type="subunit">
    <text evidence="13">Component of the ATP synthase complex composed at least of ATP5F1A/subunit alpha, ATP5F1B/subunit beta, ATP5MC1/subunit c (homooctomer), MT-ATP6/subunit a, MT-ATP8/subunit 8, ATP5ME/subunit e, ATP5MF/subunit f, ATP5MG/subunit g, ATP5MK/subunit k, ATP5MJ/subunit j, ATP5F1C/subunit gamma, ATP5F1D/subunit delta, ATP5F1E/subunit epsilon, ATP5PF/subunit F6, ATP5PB/subunit b, ATP5PD/subunit d, ATP5PO/subunit OSCP. ATP synthase complex consists of a soluble F(1) head domain (subunits alpha(3) and beta(3)) - the catalytic core - and a membrane F(0) domain - the membrane proton channel (subunits c, a, 8, e, f, g, k and j). These two domains are linked by a central stalk (subunits gamma, delta, and epsilon) rotating inside the F1 region and a stationary peripheral stalk (subunits F6, b, d, and OSCP).</text>
</comment>
<comment type="function">
    <text evidence="12 15">Subunit e, of the mitochondrial membrane ATP synthase complex (F(1)F(0) ATP synthase or Complex V) that produces ATP from ADP in the presence of a proton gradient across the membrane which is generated by electron transport complexes of the respiratory chain. ATP synthase complex consist of a soluble F(1) head domain - the catalytic core - and a membrane F(1) domain - the membrane proton channel. These two domains are linked by a central stalk rotating inside the F(1) region and a stationary peripheral stalk. During catalysis, ATP synthesis in the catalytic domain of F(1) is coupled via a rotary mechanism of the central stalk subunits to proton translocation. In vivo, can only synthesize ATP although its ATP hydrolase activity can be activated artificially in vitro. Part of the complex F(0) domain.</text>
</comment>
<protein>
    <recommendedName>
        <fullName evidence="14 15">ATP synthase F(0) complex subunit e, mitochondrial</fullName>
    </recommendedName>
</protein>
<evidence type="ECO:0000256" key="6">
    <source>
        <dbReference type="ARBA" id="ARBA00022792"/>
    </source>
</evidence>
<keyword evidence="11 15" id="KW-0066">ATP synthesis</keyword>
<keyword evidence="9 15" id="KW-0496">Mitochondrion</keyword>
<sequence>MSLPYGPPVQVSPFIRAARYALLAVGIVYGFSKQMLYGKMEAQWREEEAERQKKRDIENAKLKAKIAAEERETVRQMESGELFKPGRL</sequence>
<keyword evidence="4 15" id="KW-0138">CF(0)</keyword>
<dbReference type="PANTHER" id="PTHR12427">
    <property type="entry name" value="ATP SYNTHASE E CHAIN, MITOCHONDRIAL"/>
    <property type="match status" value="1"/>
</dbReference>
<evidence type="ECO:0000256" key="2">
    <source>
        <dbReference type="ARBA" id="ARBA00007333"/>
    </source>
</evidence>
<dbReference type="Pfam" id="PF05680">
    <property type="entry name" value="ATP-synt_E"/>
    <property type="match status" value="1"/>
</dbReference>
<gene>
    <name evidence="18" type="ORF">PMACD_LOCUS4195</name>
</gene>
<keyword evidence="7" id="KW-0007">Acetylation</keyword>
<keyword evidence="17" id="KW-0812">Transmembrane</keyword>
<feature type="transmembrane region" description="Helical" evidence="17">
    <location>
        <begin position="14"/>
        <end position="31"/>
    </location>
</feature>
<evidence type="ECO:0000256" key="17">
    <source>
        <dbReference type="SAM" id="Phobius"/>
    </source>
</evidence>
<dbReference type="EMBL" id="CAJOBZ010000007">
    <property type="protein sequence ID" value="CAF4813711.1"/>
    <property type="molecule type" value="Genomic_DNA"/>
</dbReference>
<name>A0A821PYR0_9NEOP</name>
<evidence type="ECO:0000256" key="16">
    <source>
        <dbReference type="SAM" id="Coils"/>
    </source>
</evidence>
<comment type="similarity">
    <text evidence="2 15">Belongs to the ATPase e subunit family.</text>
</comment>
<dbReference type="GO" id="GO:0015986">
    <property type="term" value="P:proton motive force-driven ATP synthesis"/>
    <property type="evidence" value="ECO:0007669"/>
    <property type="project" value="InterPro"/>
</dbReference>
<evidence type="ECO:0000256" key="12">
    <source>
        <dbReference type="ARBA" id="ARBA00057306"/>
    </source>
</evidence>
<evidence type="ECO:0000256" key="11">
    <source>
        <dbReference type="ARBA" id="ARBA00023310"/>
    </source>
</evidence>
<dbReference type="GO" id="GO:0005743">
    <property type="term" value="C:mitochondrial inner membrane"/>
    <property type="evidence" value="ECO:0007669"/>
    <property type="project" value="UniProtKB-SubCell"/>
</dbReference>
<evidence type="ECO:0000256" key="15">
    <source>
        <dbReference type="RuleBase" id="RU367005"/>
    </source>
</evidence>
<keyword evidence="19" id="KW-1185">Reference proteome</keyword>
<evidence type="ECO:0000256" key="14">
    <source>
        <dbReference type="ARBA" id="ARBA00074682"/>
    </source>
</evidence>
<organism evidence="18 19">
    <name type="scientific">Pieris macdunnoughi</name>
    <dbReference type="NCBI Taxonomy" id="345717"/>
    <lineage>
        <taxon>Eukaryota</taxon>
        <taxon>Metazoa</taxon>
        <taxon>Ecdysozoa</taxon>
        <taxon>Arthropoda</taxon>
        <taxon>Hexapoda</taxon>
        <taxon>Insecta</taxon>
        <taxon>Pterygota</taxon>
        <taxon>Neoptera</taxon>
        <taxon>Endopterygota</taxon>
        <taxon>Lepidoptera</taxon>
        <taxon>Glossata</taxon>
        <taxon>Ditrysia</taxon>
        <taxon>Papilionoidea</taxon>
        <taxon>Pieridae</taxon>
        <taxon>Pierinae</taxon>
        <taxon>Pieris</taxon>
    </lineage>
</organism>
<evidence type="ECO:0000256" key="9">
    <source>
        <dbReference type="ARBA" id="ARBA00023128"/>
    </source>
</evidence>
<dbReference type="Proteomes" id="UP000663880">
    <property type="component" value="Unassembled WGS sequence"/>
</dbReference>
<dbReference type="PANTHER" id="PTHR12427:SF1">
    <property type="entry name" value="ATP SYNTHASE SUBUNIT E, MITOCHONDRIAL"/>
    <property type="match status" value="1"/>
</dbReference>
<evidence type="ECO:0000256" key="4">
    <source>
        <dbReference type="ARBA" id="ARBA00022547"/>
    </source>
</evidence>
<evidence type="ECO:0000256" key="8">
    <source>
        <dbReference type="ARBA" id="ARBA00023065"/>
    </source>
</evidence>
<evidence type="ECO:0000256" key="10">
    <source>
        <dbReference type="ARBA" id="ARBA00023136"/>
    </source>
</evidence>
<evidence type="ECO:0000313" key="18">
    <source>
        <dbReference type="EMBL" id="CAF4813711.1"/>
    </source>
</evidence>